<keyword evidence="2" id="KW-1185">Reference proteome</keyword>
<evidence type="ECO:0000313" key="1">
    <source>
        <dbReference type="EMBL" id="KAE9521293.1"/>
    </source>
</evidence>
<proteinExistence type="predicted"/>
<dbReference type="EMBL" id="VYZN01003159">
    <property type="protein sequence ID" value="KAE9521293.1"/>
    <property type="molecule type" value="Genomic_DNA"/>
</dbReference>
<sequence>MHLRCYCTFSNSCPNLQQQRQGHLVSPRRRQLDVNMRRATIYKGARRPATADVPKLSTTEHFHDTQPLILFVTHKLLTKSSCFRPEIPSCHNIAKGLNSLLRPNDTMSDFSFIELHTLKTNLSFLATNPKILNILYIYLWLQKHFEVHYYCNHIMAGVKILLLHLEKLLLCLKAFPRYDLNINLKFSSNAKNIILIIKNHLNHFFRSIIHFEDLLTQINNVHTEKCSLSVDL</sequence>
<dbReference type="Proteomes" id="UP000475862">
    <property type="component" value="Unassembled WGS sequence"/>
</dbReference>
<protein>
    <submittedName>
        <fullName evidence="1">Uncharacterized protein</fullName>
    </submittedName>
</protein>
<reference evidence="1 2" key="1">
    <citation type="submission" date="2019-08" db="EMBL/GenBank/DDBJ databases">
        <title>The genome of the soybean aphid Biotype 1, its phylome, world population structure and adaptation to the North American continent.</title>
        <authorList>
            <person name="Giordano R."/>
            <person name="Donthu R.K."/>
            <person name="Hernandez A.G."/>
            <person name="Wright C.L."/>
            <person name="Zimin A.V."/>
        </authorList>
    </citation>
    <scope>NUCLEOTIDE SEQUENCE [LARGE SCALE GENOMIC DNA]</scope>
    <source>
        <tissue evidence="1">Whole aphids</tissue>
    </source>
</reference>
<name>A0A6G0SSG1_APHGL</name>
<comment type="caution">
    <text evidence="1">The sequence shown here is derived from an EMBL/GenBank/DDBJ whole genome shotgun (WGS) entry which is preliminary data.</text>
</comment>
<dbReference type="AlphaFoldDB" id="A0A6G0SSG1"/>
<gene>
    <name evidence="1" type="ORF">AGLY_018312</name>
</gene>
<organism evidence="1 2">
    <name type="scientific">Aphis glycines</name>
    <name type="common">Soybean aphid</name>
    <dbReference type="NCBI Taxonomy" id="307491"/>
    <lineage>
        <taxon>Eukaryota</taxon>
        <taxon>Metazoa</taxon>
        <taxon>Ecdysozoa</taxon>
        <taxon>Arthropoda</taxon>
        <taxon>Hexapoda</taxon>
        <taxon>Insecta</taxon>
        <taxon>Pterygota</taxon>
        <taxon>Neoptera</taxon>
        <taxon>Paraneoptera</taxon>
        <taxon>Hemiptera</taxon>
        <taxon>Sternorrhyncha</taxon>
        <taxon>Aphidomorpha</taxon>
        <taxon>Aphidoidea</taxon>
        <taxon>Aphididae</taxon>
        <taxon>Aphidini</taxon>
        <taxon>Aphis</taxon>
        <taxon>Aphis</taxon>
    </lineage>
</organism>
<accession>A0A6G0SSG1</accession>
<evidence type="ECO:0000313" key="2">
    <source>
        <dbReference type="Proteomes" id="UP000475862"/>
    </source>
</evidence>